<reference evidence="1 2" key="1">
    <citation type="submission" date="2023-09" db="EMBL/GenBank/DDBJ databases">
        <title>Novel taxa isolated from Blanes Bay.</title>
        <authorList>
            <person name="Rey-Velasco X."/>
            <person name="Lucena T."/>
        </authorList>
    </citation>
    <scope>NUCLEOTIDE SEQUENCE [LARGE SCALE GENOMIC DNA]</scope>
    <source>
        <strain evidence="1 2">S334</strain>
    </source>
</reference>
<accession>A0ABU3L1P2</accession>
<evidence type="ECO:0000313" key="1">
    <source>
        <dbReference type="EMBL" id="MDT7827535.1"/>
    </source>
</evidence>
<gene>
    <name evidence="1" type="ORF">RQM65_02505</name>
</gene>
<name>A0ABU3L1P2_9FLAO</name>
<sequence>MGSTFKIGTLRVSGGLFACLILFFCSFPVLGQQTQRVNPQLARGSFINDVRIVLVQDSLQTPATQKELDNFYNACFIKPGTTFNPLITDLAISRITQQDNVKNAYYELYDAETGSGTVNRPLTIIIYIEMLVEGEAGLKEKGMLASKNISDFPLLYETPQSQFKFLVNGGVGLYNDENALFGQGTAFTQGNPIADNPAGKGNRFGARLL</sequence>
<dbReference type="RefSeq" id="WP_314012493.1">
    <property type="nucleotide sequence ID" value="NZ_JAVTTP010000001.1"/>
</dbReference>
<organism evidence="1 2">
    <name type="scientific">Pricia mediterranea</name>
    <dbReference type="NCBI Taxonomy" id="3076079"/>
    <lineage>
        <taxon>Bacteria</taxon>
        <taxon>Pseudomonadati</taxon>
        <taxon>Bacteroidota</taxon>
        <taxon>Flavobacteriia</taxon>
        <taxon>Flavobacteriales</taxon>
        <taxon>Flavobacteriaceae</taxon>
        <taxon>Pricia</taxon>
    </lineage>
</organism>
<evidence type="ECO:0000313" key="2">
    <source>
        <dbReference type="Proteomes" id="UP001250656"/>
    </source>
</evidence>
<keyword evidence="2" id="KW-1185">Reference proteome</keyword>
<dbReference type="EMBL" id="JAVTTP010000001">
    <property type="protein sequence ID" value="MDT7827535.1"/>
    <property type="molecule type" value="Genomic_DNA"/>
</dbReference>
<dbReference type="Proteomes" id="UP001250656">
    <property type="component" value="Unassembled WGS sequence"/>
</dbReference>
<proteinExistence type="predicted"/>
<comment type="caution">
    <text evidence="1">The sequence shown here is derived from an EMBL/GenBank/DDBJ whole genome shotgun (WGS) entry which is preliminary data.</text>
</comment>
<protein>
    <submittedName>
        <fullName evidence="1">Uncharacterized protein</fullName>
    </submittedName>
</protein>